<name>A0ABW8XYC2_9FLAO</name>
<feature type="region of interest" description="Disordered" evidence="2">
    <location>
        <begin position="1358"/>
        <end position="1377"/>
    </location>
</feature>
<dbReference type="SUPFAM" id="SSF55874">
    <property type="entry name" value="ATPase domain of HSP90 chaperone/DNA topoisomerase II/histidine kinase"/>
    <property type="match status" value="1"/>
</dbReference>
<dbReference type="InterPro" id="IPR052957">
    <property type="entry name" value="Auxin_embryo_med"/>
</dbReference>
<dbReference type="Pfam" id="PF13020">
    <property type="entry name" value="NOV_C"/>
    <property type="match status" value="1"/>
</dbReference>
<evidence type="ECO:0000256" key="2">
    <source>
        <dbReference type="SAM" id="MobiDB-lite"/>
    </source>
</evidence>
<dbReference type="EMBL" id="JBELPY010000001">
    <property type="protein sequence ID" value="MFL9832572.1"/>
    <property type="molecule type" value="Genomic_DNA"/>
</dbReference>
<protein>
    <submittedName>
        <fullName evidence="4">DUF3883 domain-containing protein</fullName>
    </submittedName>
</protein>
<dbReference type="Proteomes" id="UP001629058">
    <property type="component" value="Unassembled WGS sequence"/>
</dbReference>
<dbReference type="NCBIfam" id="NF047352">
    <property type="entry name" value="P_loop_sacsin"/>
    <property type="match status" value="1"/>
</dbReference>
<dbReference type="RefSeq" id="WP_408086603.1">
    <property type="nucleotide sequence ID" value="NZ_JBELPY010000001.1"/>
</dbReference>
<dbReference type="Gene3D" id="3.30.565.10">
    <property type="entry name" value="Histidine kinase-like ATPase, C-terminal domain"/>
    <property type="match status" value="1"/>
</dbReference>
<organism evidence="4 5">
    <name type="scientific">Chryseobacterium terrae</name>
    <dbReference type="NCBI Taxonomy" id="3163299"/>
    <lineage>
        <taxon>Bacteria</taxon>
        <taxon>Pseudomonadati</taxon>
        <taxon>Bacteroidota</taxon>
        <taxon>Flavobacteriia</taxon>
        <taxon>Flavobacteriales</taxon>
        <taxon>Weeksellaceae</taxon>
        <taxon>Chryseobacterium group</taxon>
        <taxon>Chryseobacterium</taxon>
    </lineage>
</organism>
<dbReference type="InterPro" id="IPR024975">
    <property type="entry name" value="NOV_C"/>
</dbReference>
<dbReference type="PANTHER" id="PTHR32387:SF0">
    <property type="entry name" value="PROTEIN NO VEIN"/>
    <property type="match status" value="1"/>
</dbReference>
<keyword evidence="1" id="KW-0175">Coiled coil</keyword>
<evidence type="ECO:0000259" key="3">
    <source>
        <dbReference type="Pfam" id="PF13020"/>
    </source>
</evidence>
<reference evidence="4 5" key="1">
    <citation type="submission" date="2024-06" db="EMBL/GenBank/DDBJ databases">
        <authorList>
            <person name="Kaempfer P."/>
            <person name="Viver T."/>
        </authorList>
    </citation>
    <scope>NUCLEOTIDE SEQUENCE [LARGE SCALE GENOMIC DNA]</scope>
    <source>
        <strain evidence="4 5">ST-37</strain>
    </source>
</reference>
<gene>
    <name evidence="4" type="ORF">ABS765_00855</name>
</gene>
<feature type="domain" description="Protein NO VEIN C-terminal" evidence="3">
    <location>
        <begin position="1451"/>
        <end position="1523"/>
    </location>
</feature>
<dbReference type="InterPro" id="IPR036890">
    <property type="entry name" value="HATPase_C_sf"/>
</dbReference>
<accession>A0ABW8XYC2</accession>
<comment type="caution">
    <text evidence="4">The sequence shown here is derived from an EMBL/GenBank/DDBJ whole genome shotgun (WGS) entry which is preliminary data.</text>
</comment>
<feature type="coiled-coil region" evidence="1">
    <location>
        <begin position="1087"/>
        <end position="1114"/>
    </location>
</feature>
<sequence length="1581" mass="183701">MLDLKSVCANSQAGLASVSDPTIIKSLAKFEDTVNDAYQGRLFFELIQNARDAAYKVGINSKIVVCIQENMIYFGNTGAPFNEKGIIAMTRLGLSFDKQDNKTIGHKGIGFKAIQEYSSTPKIITKFGSIIFDKKILHDILQNKFPQDAFKEKEVPLFYYPHYEDIRIKDLGIDALSECETVIGFELNKNKTITDLTEKFNEISNEELILLGNIESIHFQSDVFSKTTTFTYKEHEVTINDKEIFEVVQFPEPVLIPDEVYEQLQEQEQELFSSDREVDLKIVFRTRNSIPIIENESALYLFYPLEVKSGFSYKIHSYFSCNPQRTDITESHLNDFIFEKIVSLQTDYVLPYLKAKGITTGLLQFAYCQETGKKLAKLHRNYIAKIREEKFIWIEQEKDYFSPDEIMLCSKDAYAFLKDHSINNKKLLLVEEPVKSWLRQHFKTDELNNSLLREHIEVIAETEKNNPLFFQKLYAYASNHNLTLNDKKVLLGENGGLYSSADKVFLQGDRKRLNIPQSIQNKITMLNPAIKLENYSPEKLRLLGLKAFSQEEIIDRALELFADDEVNKSDILVFLMGLNIETESIRNNIKKKILVPVGGEKTQWISPLYHPVYLESESLRKLYPEGNFINTAAISYTDQETLKAFLLRYNVWSIPAVYFIEKNNISSAQSKQHIRYLNTSSGFNAYNYTIYQDRKLDFPDRPDVFFYESIIKNWQTYISLIGNKDLLPFSVRSDSATYSRSINPTIKTTSFGQQLLENKWIRISENDTLWLPSEVSGINRASYLTERNIKANRFNWLVLDFAESRSFFSELEIAHIDSTKNQDMVTVLKQVYTMYADADINEIPDFKKFYHTILKYLYAAYELNKDTQQNLVNLLKQFPFLCVFYKDGTESFSWQLPAKILHIDDNRLFQGLDNSVKEQLGFFFTKSDKNEIGKIFNRIAPKLSSRIKESIHYSEDVLSEKMLCTEINNLIYLILLIEHKTEEHIKIEHLQRLQQVKLKIVDSIAQKTTISSPENTQIPLPDVPLPFYFDTGENTLYVSKENEALNKNKKLLGEMVNDIFAQLLQKDTLDLRLHIRDLMMTNQSEAFQETKKEINFDQSRYEDLQELLDEHQLNEEQSFWKAILQCKQPENNTSAPFEKFGAIDWHKLSSILEVESDQLLQWHQSFNYIQYRSVQNLPFVQEIVQVLDLDYQVLNKLLSDKLNFETVYQEQYAQCKNKYSDTIKYVVYEELNSTGNIAVQSKFKTLLTAIEHIHPADFAAPELFFNVADDLLKDVNKVIEKFGCTAIHQLTQHNKEAWRKLDKEVAGQAQYFKNRLRRKETDTSYATEFIIKSEHYSLLYFDRMKELVDAYVNQYPPEEAHTENEHSTTPGYIPAEDDDKDIIPTTLEQMQMNGSGLDNLHGQIAPKTRSSGGGYHNPVFVNNEQAERTGKEGERLLFKKLSKKYGNVKWVSEYAKAFGHIPDKYAVGYDMYYIDENDTTHYVEVKTSSGEQPEFHITINEIRTAMAYGDRYHVIWITNVFDKDRREYSDLGNIFINFKEDENFFINSRFKPQLTAFKIAFSPVRPQEHVYTTIAATHESA</sequence>
<evidence type="ECO:0000256" key="1">
    <source>
        <dbReference type="SAM" id="Coils"/>
    </source>
</evidence>
<dbReference type="PANTHER" id="PTHR32387">
    <property type="entry name" value="WU:FJ29H11"/>
    <property type="match status" value="1"/>
</dbReference>
<proteinExistence type="predicted"/>
<keyword evidence="5" id="KW-1185">Reference proteome</keyword>
<evidence type="ECO:0000313" key="4">
    <source>
        <dbReference type="EMBL" id="MFL9832572.1"/>
    </source>
</evidence>
<evidence type="ECO:0000313" key="5">
    <source>
        <dbReference type="Proteomes" id="UP001629058"/>
    </source>
</evidence>